<evidence type="ECO:0000256" key="6">
    <source>
        <dbReference type="PROSITE-ProRule" id="PRU00068"/>
    </source>
</evidence>
<evidence type="ECO:0008006" key="16">
    <source>
        <dbReference type="Google" id="ProtNLM"/>
    </source>
</evidence>
<dbReference type="SMART" id="SM00050">
    <property type="entry name" value="DISIN"/>
    <property type="match status" value="1"/>
</dbReference>
<dbReference type="GO" id="GO:0008584">
    <property type="term" value="P:male gonad development"/>
    <property type="evidence" value="ECO:0007669"/>
    <property type="project" value="TreeGrafter"/>
</dbReference>
<dbReference type="OMA" id="NCSYHKY"/>
<dbReference type="HOGENOM" id="CLU_012714_4_0_1"/>
<evidence type="ECO:0000313" key="14">
    <source>
        <dbReference type="Ensembl" id="ENSOCUP00000022351.2"/>
    </source>
</evidence>
<keyword evidence="5 7" id="KW-1015">Disulfide bond</keyword>
<evidence type="ECO:0000256" key="4">
    <source>
        <dbReference type="ARBA" id="ARBA00023136"/>
    </source>
</evidence>
<dbReference type="GO" id="GO:0046872">
    <property type="term" value="F:metal ion binding"/>
    <property type="evidence" value="ECO:0007669"/>
    <property type="project" value="UniProtKB-KW"/>
</dbReference>
<keyword evidence="3 10" id="KW-1133">Transmembrane helix</keyword>
<evidence type="ECO:0000256" key="9">
    <source>
        <dbReference type="SAM" id="MobiDB-lite"/>
    </source>
</evidence>
<evidence type="ECO:0000259" key="13">
    <source>
        <dbReference type="PROSITE" id="PS50215"/>
    </source>
</evidence>
<dbReference type="FunCoup" id="G1TZ32">
    <property type="interactions" value="9"/>
</dbReference>
<proteinExistence type="predicted"/>
<feature type="binding site" evidence="8">
    <location>
        <position position="340"/>
    </location>
    <ligand>
        <name>Zn(2+)</name>
        <dbReference type="ChEBI" id="CHEBI:29105"/>
        <note>catalytic</note>
    </ligand>
</feature>
<reference evidence="14 15" key="1">
    <citation type="journal article" date="2011" name="Nature">
        <title>A high-resolution map of human evolutionary constraint using 29 mammals.</title>
        <authorList>
            <person name="Lindblad-Toh K."/>
            <person name="Garber M."/>
            <person name="Zuk O."/>
            <person name="Lin M.F."/>
            <person name="Parker B.J."/>
            <person name="Washietl S."/>
            <person name="Kheradpour P."/>
            <person name="Ernst J."/>
            <person name="Jordan G."/>
            <person name="Mauceli E."/>
            <person name="Ward L.D."/>
            <person name="Lowe C.B."/>
            <person name="Holloway A.K."/>
            <person name="Clamp M."/>
            <person name="Gnerre S."/>
            <person name="Alfoldi J."/>
            <person name="Beal K."/>
            <person name="Chang J."/>
            <person name="Clawson H."/>
            <person name="Cuff J."/>
            <person name="Di Palma F."/>
            <person name="Fitzgerald S."/>
            <person name="Flicek P."/>
            <person name="Guttman M."/>
            <person name="Hubisz M.J."/>
            <person name="Jaffe D.B."/>
            <person name="Jungreis I."/>
            <person name="Kent W.J."/>
            <person name="Kostka D."/>
            <person name="Lara M."/>
            <person name="Martins A.L."/>
            <person name="Massingham T."/>
            <person name="Moltke I."/>
            <person name="Raney B.J."/>
            <person name="Rasmussen M.D."/>
            <person name="Robinson J."/>
            <person name="Stark A."/>
            <person name="Vilella A.J."/>
            <person name="Wen J."/>
            <person name="Xie X."/>
            <person name="Zody M.C."/>
            <person name="Baldwin J."/>
            <person name="Bloom T."/>
            <person name="Chin C.W."/>
            <person name="Heiman D."/>
            <person name="Nicol R."/>
            <person name="Nusbaum C."/>
            <person name="Young S."/>
            <person name="Wilkinson J."/>
            <person name="Worley K.C."/>
            <person name="Kovar C.L."/>
            <person name="Muzny D.M."/>
            <person name="Gibbs R.A."/>
            <person name="Cree A."/>
            <person name="Dihn H.H."/>
            <person name="Fowler G."/>
            <person name="Jhangiani S."/>
            <person name="Joshi V."/>
            <person name="Lee S."/>
            <person name="Lewis L.R."/>
            <person name="Nazareth L.V."/>
            <person name="Okwuonu G."/>
            <person name="Santibanez J."/>
            <person name="Warren W.C."/>
            <person name="Mardis E.R."/>
            <person name="Weinstock G.M."/>
            <person name="Wilson R.K."/>
            <person name="Delehaunty K."/>
            <person name="Dooling D."/>
            <person name="Fronik C."/>
            <person name="Fulton L."/>
            <person name="Fulton B."/>
            <person name="Graves T."/>
            <person name="Minx P."/>
            <person name="Sodergren E."/>
            <person name="Birney E."/>
            <person name="Margulies E.H."/>
            <person name="Herrero J."/>
            <person name="Green E.D."/>
            <person name="Haussler D."/>
            <person name="Siepel A."/>
            <person name="Goldman N."/>
            <person name="Pollard K.S."/>
            <person name="Pedersen J.S."/>
            <person name="Lander E.S."/>
            <person name="Kellis M."/>
        </authorList>
    </citation>
    <scope>NUCLEOTIDE SEQUENCE [LARGE SCALE GENOMIC DNA]</scope>
    <source>
        <strain evidence="14 15">Thorbecke inbred</strain>
    </source>
</reference>
<feature type="disulfide bond" evidence="8">
    <location>
        <begin position="357"/>
        <end position="362"/>
    </location>
</feature>
<keyword evidence="8" id="KW-0862">Zinc</keyword>
<dbReference type="InterPro" id="IPR001762">
    <property type="entry name" value="Disintegrin_dom"/>
</dbReference>
<dbReference type="InterPro" id="IPR034027">
    <property type="entry name" value="Reprolysin_adamalysin"/>
</dbReference>
<name>G1TZ32_RABIT</name>
<comment type="subcellular location">
    <subcellularLocation>
        <location evidence="1">Membrane</location>
        <topology evidence="1">Single-pass type I membrane protein</topology>
    </subcellularLocation>
</comment>
<dbReference type="Gene3D" id="4.10.70.10">
    <property type="entry name" value="Disintegrin domain"/>
    <property type="match status" value="1"/>
</dbReference>
<dbReference type="Bgee" id="ENSOCUG00000027235">
    <property type="expression patterns" value="Expressed in testis"/>
</dbReference>
<evidence type="ECO:0000256" key="7">
    <source>
        <dbReference type="PROSITE-ProRule" id="PRU00076"/>
    </source>
</evidence>
<reference evidence="14" key="3">
    <citation type="submission" date="2025-09" db="UniProtKB">
        <authorList>
            <consortium name="Ensembl"/>
        </authorList>
    </citation>
    <scope>IDENTIFICATION</scope>
    <source>
        <strain evidence="14">Thorbecke</strain>
    </source>
</reference>
<dbReference type="Proteomes" id="UP000001811">
    <property type="component" value="Chromosome 2"/>
</dbReference>
<dbReference type="PANTHER" id="PTHR11905">
    <property type="entry name" value="ADAM A DISINTEGRIN AND METALLOPROTEASE DOMAIN"/>
    <property type="match status" value="1"/>
</dbReference>
<dbReference type="PRINTS" id="PR00289">
    <property type="entry name" value="DISINTEGRIN"/>
</dbReference>
<dbReference type="PROSITE" id="PS50214">
    <property type="entry name" value="DISINTEGRIN_2"/>
    <property type="match status" value="1"/>
</dbReference>
<evidence type="ECO:0000256" key="8">
    <source>
        <dbReference type="PROSITE-ProRule" id="PRU00276"/>
    </source>
</evidence>
<keyword evidence="4 10" id="KW-0472">Membrane</keyword>
<feature type="region of interest" description="Disordered" evidence="9">
    <location>
        <begin position="707"/>
        <end position="809"/>
    </location>
</feature>
<feature type="transmembrane region" description="Helical" evidence="10">
    <location>
        <begin position="681"/>
        <end position="702"/>
    </location>
</feature>
<dbReference type="InterPro" id="IPR001590">
    <property type="entry name" value="Peptidase_M12B"/>
</dbReference>
<evidence type="ECO:0000256" key="5">
    <source>
        <dbReference type="ARBA" id="ARBA00023157"/>
    </source>
</evidence>
<dbReference type="GeneTree" id="ENSGT00940000162672"/>
<dbReference type="InterPro" id="IPR018358">
    <property type="entry name" value="Disintegrin_CS"/>
</dbReference>
<dbReference type="InterPro" id="IPR024079">
    <property type="entry name" value="MetalloPept_cat_dom_sf"/>
</dbReference>
<dbReference type="Gene3D" id="3.40.390.10">
    <property type="entry name" value="Collagenase (Catalytic Domain)"/>
    <property type="match status" value="1"/>
</dbReference>
<comment type="caution">
    <text evidence="7">Lacks conserved residue(s) required for the propagation of feature annotation.</text>
</comment>
<feature type="domain" description="EGF-like" evidence="11">
    <location>
        <begin position="624"/>
        <end position="657"/>
    </location>
</feature>
<dbReference type="InterPro" id="IPR036436">
    <property type="entry name" value="Disintegrin_dom_sf"/>
</dbReference>
<keyword evidence="2 10" id="KW-0812">Transmembrane</keyword>
<feature type="disulfide bond" evidence="6">
    <location>
        <begin position="458"/>
        <end position="478"/>
    </location>
</feature>
<evidence type="ECO:0000256" key="3">
    <source>
        <dbReference type="ARBA" id="ARBA00022989"/>
    </source>
</evidence>
<dbReference type="AlphaFoldDB" id="G1TZ32"/>
<evidence type="ECO:0000256" key="2">
    <source>
        <dbReference type="ARBA" id="ARBA00022692"/>
    </source>
</evidence>
<dbReference type="Pfam" id="PF00200">
    <property type="entry name" value="Disintegrin"/>
    <property type="match status" value="1"/>
</dbReference>
<feature type="binding site" evidence="8">
    <location>
        <position position="344"/>
    </location>
    <ligand>
        <name>Zn(2+)</name>
        <dbReference type="ChEBI" id="CHEBI:29105"/>
        <note>catalytic</note>
    </ligand>
</feature>
<feature type="active site" evidence="8">
    <location>
        <position position="341"/>
    </location>
</feature>
<dbReference type="FunFam" id="4.10.70.10:FF:000001">
    <property type="entry name" value="Disintegrin and metalloproteinase domain-containing protein 22"/>
    <property type="match status" value="1"/>
</dbReference>
<organism evidence="14 15">
    <name type="scientific">Oryctolagus cuniculus</name>
    <name type="common">Rabbit</name>
    <dbReference type="NCBI Taxonomy" id="9986"/>
    <lineage>
        <taxon>Eukaryota</taxon>
        <taxon>Metazoa</taxon>
        <taxon>Chordata</taxon>
        <taxon>Craniata</taxon>
        <taxon>Vertebrata</taxon>
        <taxon>Euteleostomi</taxon>
        <taxon>Mammalia</taxon>
        <taxon>Eutheria</taxon>
        <taxon>Euarchontoglires</taxon>
        <taxon>Glires</taxon>
        <taxon>Lagomorpha</taxon>
        <taxon>Leporidae</taxon>
        <taxon>Oryctolagus</taxon>
    </lineage>
</organism>
<dbReference type="GO" id="GO:0009897">
    <property type="term" value="C:external side of plasma membrane"/>
    <property type="evidence" value="ECO:0007669"/>
    <property type="project" value="TreeGrafter"/>
</dbReference>
<dbReference type="EMBL" id="AAGW02011731">
    <property type="status" value="NOT_ANNOTATED_CDS"/>
    <property type="molecule type" value="Genomic_DNA"/>
</dbReference>
<keyword evidence="7" id="KW-0245">EGF-like domain</keyword>
<feature type="domain" description="Peptidase M12B" evidence="13">
    <location>
        <begin position="207"/>
        <end position="396"/>
    </location>
</feature>
<dbReference type="InterPro" id="IPR006586">
    <property type="entry name" value="ADAM_Cys-rich"/>
</dbReference>
<feature type="domain" description="Disintegrin" evidence="12">
    <location>
        <begin position="400"/>
        <end position="486"/>
    </location>
</feature>
<accession>G1TZ32</accession>
<dbReference type="KEGG" id="ocu:100339452"/>
<evidence type="ECO:0000259" key="12">
    <source>
        <dbReference type="PROSITE" id="PS50214"/>
    </source>
</evidence>
<dbReference type="PaxDb" id="9986-ENSOCUP00000022351"/>
<feature type="binding site" evidence="8">
    <location>
        <position position="350"/>
    </location>
    <ligand>
        <name>Zn(2+)</name>
        <dbReference type="ChEBI" id="CHEBI:29105"/>
        <note>catalytic</note>
    </ligand>
</feature>
<protein>
    <recommendedName>
        <fullName evidence="16">Disintegrin and metalloproteinase domain-containing protein 20-like</fullName>
    </recommendedName>
</protein>
<dbReference type="Pfam" id="PF01421">
    <property type="entry name" value="Reprolysin"/>
    <property type="match status" value="1"/>
</dbReference>
<feature type="disulfide bond" evidence="7">
    <location>
        <begin position="647"/>
        <end position="656"/>
    </location>
</feature>
<dbReference type="InParanoid" id="G1TZ32"/>
<evidence type="ECO:0000259" key="11">
    <source>
        <dbReference type="PROSITE" id="PS50026"/>
    </source>
</evidence>
<sequence length="809" mass="91304">MAETEVLVHVKITLLMLWLRVVLFLSGWSQIGHCHHHSQQEVVIPLKVTSTEKGMKTPSWLSYSLHIEGQRHIIHMKVKKLLASRHFPVFTYTDEGAPHEDQPFIQDDCHYQGYVEGQPESTVALSSCFGGLRGMLQINDIVYEIKPKRFSVTHEHLIHRLHYNETEFQSTKWQSAEEEIAEQLGFQQSNNPPLRQSNYEGVWTHRWFIELAVIQDYQRFLFRNGNTSLMIQDLLITINEVNSIFAAIDISVSLCGLEIWNTRNLVTLGNMHETLEYFCRWKYTVFDTRMKNDVTHFFMWRNDTRHGESYWGKICLRNGCAIERFLADDEFYEFALAVSHELGHNLNMQHDVDTCICGKPTCLMSEGEILTSAFSNCSISALMDTVQKKPCIRNIPYFIKDLCGNGVVEENEQCDCGTFQMCTQDPCCLTNCTLRPGAACGFGLCCKNCQFRASGEVCREKDNECDLPEWCNGMWHECPEDVYVRNGQTCMETSHCYNNTCLSRDRQCKQIFGNDARNAKELCYRQMNIRGDRFGNCGNDTKSYIACSSTDVMCGRIQCDNVSRIQMLEEHTTLHWINIENSSCWGTDYHFGMTIADIGDVKDGTECDVNSVCLGRKCTPVITPVYICSHEFCHKRGVCNNKDHCHCDSDWDPPTCEKEGSGGSVDSGPPPKRKAKKEWNYLPLLFLIVLLLLLLCLIVLLFHKRKPSEEKEKTEAPPPEGGPGVGAPPQEGQGVAGTPKRGQSVAGTPKRGHSVAATPKRGQSVAATPKRGQSVAATPKRGQSVAATPKRGQSVSATPKEKQSVQDPN</sequence>
<dbReference type="InterPro" id="IPR000742">
    <property type="entry name" value="EGF"/>
</dbReference>
<dbReference type="SMART" id="SM00608">
    <property type="entry name" value="ACR"/>
    <property type="match status" value="1"/>
</dbReference>
<dbReference type="GeneID" id="100339452"/>
<feature type="compositionally biased region" description="Basic and acidic residues" evidence="9">
    <location>
        <begin position="799"/>
        <end position="809"/>
    </location>
</feature>
<keyword evidence="8" id="KW-0479">Metal-binding</keyword>
<dbReference type="OrthoDB" id="5951731at2759"/>
<dbReference type="Pfam" id="PF08516">
    <property type="entry name" value="ADAM_CR"/>
    <property type="match status" value="1"/>
</dbReference>
<dbReference type="PANTHER" id="PTHR11905:SF232">
    <property type="entry name" value="DISINTEGRIN AND METALLOPROTEINASE DOMAIN-CONTAINING PROTEIN 20"/>
    <property type="match status" value="1"/>
</dbReference>
<dbReference type="SMR" id="G1TZ32"/>
<dbReference type="SUPFAM" id="SSF57552">
    <property type="entry name" value="Blood coagulation inhibitor (disintegrin)"/>
    <property type="match status" value="1"/>
</dbReference>
<dbReference type="PROSITE" id="PS50026">
    <property type="entry name" value="EGF_3"/>
    <property type="match status" value="1"/>
</dbReference>
<evidence type="ECO:0000313" key="15">
    <source>
        <dbReference type="Proteomes" id="UP000001811"/>
    </source>
</evidence>
<dbReference type="SUPFAM" id="SSF55486">
    <property type="entry name" value="Metalloproteases ('zincins'), catalytic domain"/>
    <property type="match status" value="1"/>
</dbReference>
<dbReference type="Pfam" id="PF01562">
    <property type="entry name" value="Pep_M12B_propep"/>
    <property type="match status" value="1"/>
</dbReference>
<dbReference type="PROSITE" id="PS00427">
    <property type="entry name" value="DISINTEGRIN_1"/>
    <property type="match status" value="1"/>
</dbReference>
<feature type="transmembrane region" description="Helical" evidence="10">
    <location>
        <begin position="12"/>
        <end position="31"/>
    </location>
</feature>
<dbReference type="GO" id="GO:0004222">
    <property type="term" value="F:metalloendopeptidase activity"/>
    <property type="evidence" value="ECO:0007669"/>
    <property type="project" value="InterPro"/>
</dbReference>
<evidence type="ECO:0000256" key="1">
    <source>
        <dbReference type="ARBA" id="ARBA00004479"/>
    </source>
</evidence>
<keyword evidence="15" id="KW-1185">Reference proteome</keyword>
<evidence type="ECO:0000256" key="10">
    <source>
        <dbReference type="SAM" id="Phobius"/>
    </source>
</evidence>
<dbReference type="GO" id="GO:1990913">
    <property type="term" value="C:sperm head plasma membrane"/>
    <property type="evidence" value="ECO:0007669"/>
    <property type="project" value="TreeGrafter"/>
</dbReference>
<dbReference type="PROSITE" id="PS50215">
    <property type="entry name" value="ADAM_MEPRO"/>
    <property type="match status" value="1"/>
</dbReference>
<dbReference type="GO" id="GO:0006508">
    <property type="term" value="P:proteolysis"/>
    <property type="evidence" value="ECO:0007669"/>
    <property type="project" value="InterPro"/>
</dbReference>
<dbReference type="CDD" id="cd04269">
    <property type="entry name" value="ZnMc_adamalysin_II_like"/>
    <property type="match status" value="1"/>
</dbReference>
<reference evidence="14" key="2">
    <citation type="submission" date="2025-08" db="UniProtKB">
        <authorList>
            <consortium name="Ensembl"/>
        </authorList>
    </citation>
    <scope>IDENTIFICATION</scope>
    <source>
        <strain evidence="14">Thorbecke</strain>
    </source>
</reference>
<dbReference type="Ensembl" id="ENSOCUT00000030788.2">
    <property type="protein sequence ID" value="ENSOCUP00000022351.2"/>
    <property type="gene ID" value="ENSOCUG00000027235.2"/>
</dbReference>
<dbReference type="InterPro" id="IPR002870">
    <property type="entry name" value="Peptidase_M12B_N"/>
</dbReference>
<dbReference type="eggNOG" id="KOG3607">
    <property type="taxonomic scope" value="Eukaryota"/>
</dbReference>